<name>A0A1Y2GBF3_9FUNG</name>
<dbReference type="RefSeq" id="XP_021877468.1">
    <property type="nucleotide sequence ID" value="XM_022025439.1"/>
</dbReference>
<dbReference type="AlphaFoldDB" id="A0A1Y2GBF3"/>
<evidence type="ECO:0000313" key="1">
    <source>
        <dbReference type="EMBL" id="ORZ06305.1"/>
    </source>
</evidence>
<dbReference type="EMBL" id="MCFF01000046">
    <property type="protein sequence ID" value="ORZ06305.1"/>
    <property type="molecule type" value="Genomic_DNA"/>
</dbReference>
<dbReference type="InParanoid" id="A0A1Y2GBF3"/>
<sequence>MDQSITNKTHRSSSIQLFSFVFPGALILSLTLSRPQKNTQRPERQIAIDIFYPSIFSGL</sequence>
<reference evidence="1 2" key="1">
    <citation type="submission" date="2016-07" db="EMBL/GenBank/DDBJ databases">
        <title>Pervasive Adenine N6-methylation of Active Genes in Fungi.</title>
        <authorList>
            <consortium name="DOE Joint Genome Institute"/>
            <person name="Mondo S.J."/>
            <person name="Dannebaum R.O."/>
            <person name="Kuo R.C."/>
            <person name="Labutti K."/>
            <person name="Haridas S."/>
            <person name="Kuo A."/>
            <person name="Salamov A."/>
            <person name="Ahrendt S.R."/>
            <person name="Lipzen A."/>
            <person name="Sullivan W."/>
            <person name="Andreopoulos W.B."/>
            <person name="Clum A."/>
            <person name="Lindquist E."/>
            <person name="Daum C."/>
            <person name="Ramamoorthy G.K."/>
            <person name="Gryganskyi A."/>
            <person name="Culley D."/>
            <person name="Magnuson J.K."/>
            <person name="James T.Y."/>
            <person name="O'Malley M.A."/>
            <person name="Stajich J.E."/>
            <person name="Spatafora J.W."/>
            <person name="Visel A."/>
            <person name="Grigoriev I.V."/>
        </authorList>
    </citation>
    <scope>NUCLEOTIDE SEQUENCE [LARGE SCALE GENOMIC DNA]</scope>
    <source>
        <strain evidence="1 2">NRRL 3116</strain>
    </source>
</reference>
<keyword evidence="2" id="KW-1185">Reference proteome</keyword>
<gene>
    <name evidence="1" type="ORF">BCR41DRAFT_361043</name>
</gene>
<accession>A0A1Y2GBF3</accession>
<protein>
    <submittedName>
        <fullName evidence="1">Uncharacterized protein</fullName>
    </submittedName>
</protein>
<proteinExistence type="predicted"/>
<organism evidence="1 2">
    <name type="scientific">Lobosporangium transversale</name>
    <dbReference type="NCBI Taxonomy" id="64571"/>
    <lineage>
        <taxon>Eukaryota</taxon>
        <taxon>Fungi</taxon>
        <taxon>Fungi incertae sedis</taxon>
        <taxon>Mucoromycota</taxon>
        <taxon>Mortierellomycotina</taxon>
        <taxon>Mortierellomycetes</taxon>
        <taxon>Mortierellales</taxon>
        <taxon>Mortierellaceae</taxon>
        <taxon>Lobosporangium</taxon>
    </lineage>
</organism>
<comment type="caution">
    <text evidence="1">The sequence shown here is derived from an EMBL/GenBank/DDBJ whole genome shotgun (WGS) entry which is preliminary data.</text>
</comment>
<evidence type="ECO:0000313" key="2">
    <source>
        <dbReference type="Proteomes" id="UP000193648"/>
    </source>
</evidence>
<dbReference type="GeneID" id="33567283"/>
<feature type="non-terminal residue" evidence="1">
    <location>
        <position position="59"/>
    </location>
</feature>
<dbReference type="Proteomes" id="UP000193648">
    <property type="component" value="Unassembled WGS sequence"/>
</dbReference>